<protein>
    <submittedName>
        <fullName evidence="1">Antirestriction protein ArdA</fullName>
    </submittedName>
</protein>
<dbReference type="Gene3D" id="1.10.10.1190">
    <property type="entry name" value="Antirestriction protein ArdA, domain 3"/>
    <property type="match status" value="1"/>
</dbReference>
<evidence type="ECO:0000313" key="1">
    <source>
        <dbReference type="EMBL" id="PZR32839.1"/>
    </source>
</evidence>
<proteinExistence type="predicted"/>
<gene>
    <name evidence="1" type="ORF">DI526_15375</name>
</gene>
<dbReference type="AlphaFoldDB" id="A0A2W5UYG7"/>
<evidence type="ECO:0000313" key="2">
    <source>
        <dbReference type="Proteomes" id="UP000249393"/>
    </source>
</evidence>
<organism evidence="1 2">
    <name type="scientific">Caulobacter segnis</name>
    <dbReference type="NCBI Taxonomy" id="88688"/>
    <lineage>
        <taxon>Bacteria</taxon>
        <taxon>Pseudomonadati</taxon>
        <taxon>Pseudomonadota</taxon>
        <taxon>Alphaproteobacteria</taxon>
        <taxon>Caulobacterales</taxon>
        <taxon>Caulobacteraceae</taxon>
        <taxon>Caulobacter</taxon>
    </lineage>
</organism>
<accession>A0A2W5UYG7</accession>
<dbReference type="Pfam" id="PF07275">
    <property type="entry name" value="ArdA"/>
    <property type="match status" value="1"/>
</dbReference>
<dbReference type="InterPro" id="IPR041893">
    <property type="entry name" value="ArdA_dom3"/>
</dbReference>
<dbReference type="RefSeq" id="WP_304279795.1">
    <property type="nucleotide sequence ID" value="NZ_QFQZ01000052.1"/>
</dbReference>
<dbReference type="Gene3D" id="3.10.20.480">
    <property type="entry name" value="Antirestriction protein ArdA, domain 1"/>
    <property type="match status" value="1"/>
</dbReference>
<comment type="caution">
    <text evidence="1">The sequence shown here is derived from an EMBL/GenBank/DDBJ whole genome shotgun (WGS) entry which is preliminary data.</text>
</comment>
<dbReference type="Proteomes" id="UP000249393">
    <property type="component" value="Unassembled WGS sequence"/>
</dbReference>
<dbReference type="EMBL" id="QFQZ01000052">
    <property type="protein sequence ID" value="PZR32839.1"/>
    <property type="molecule type" value="Genomic_DNA"/>
</dbReference>
<dbReference type="InterPro" id="IPR009899">
    <property type="entry name" value="ArdA"/>
</dbReference>
<dbReference type="InterPro" id="IPR041895">
    <property type="entry name" value="ArdA_dom1"/>
</dbReference>
<reference evidence="1 2" key="1">
    <citation type="submission" date="2017-08" db="EMBL/GenBank/DDBJ databases">
        <title>Infants hospitalized years apart are colonized by the same room-sourced microbial strains.</title>
        <authorList>
            <person name="Brooks B."/>
            <person name="Olm M.R."/>
            <person name="Firek B.A."/>
            <person name="Baker R."/>
            <person name="Thomas B.C."/>
            <person name="Morowitz M.J."/>
            <person name="Banfield J.F."/>
        </authorList>
    </citation>
    <scope>NUCLEOTIDE SEQUENCE [LARGE SCALE GENOMIC DNA]</scope>
    <source>
        <strain evidence="1">S2_003_000_R2_4</strain>
    </source>
</reference>
<name>A0A2W5UYG7_9CAUL</name>
<sequence>MGQAAEILEPRIYVACLAAYNSGRLHGAWIDVGDDLEAVLNAVAQMLAASPEPMAEEYAIHDFEDFGGVELSEYTPMAKVVETAAFLRAHGRLGALAAANFGGDLEQAGEALEEGYLGVFESLADYCQSRTEETIEVPEALRLYIDYEAMARDLELNGEVFTVETGRAEVHVFLSR</sequence>